<reference evidence="9 10" key="1">
    <citation type="submission" date="2013-05" db="EMBL/GenBank/DDBJ databases">
        <title>Complete genome sequence of the lipase-producing bacterium Photobacterium gaetbulicola Gung47.</title>
        <authorList>
            <person name="Kim Y.-O."/>
        </authorList>
    </citation>
    <scope>NUCLEOTIDE SEQUENCE [LARGE SCALE GENOMIC DNA]</scope>
    <source>
        <strain evidence="9 10">Gung47</strain>
    </source>
</reference>
<dbReference type="PROSITE" id="PS00692">
    <property type="entry name" value="NIFH_FRXC_2"/>
    <property type="match status" value="1"/>
</dbReference>
<dbReference type="GO" id="GO:0046872">
    <property type="term" value="F:metal ion binding"/>
    <property type="evidence" value="ECO:0007669"/>
    <property type="project" value="UniProtKB-KW"/>
</dbReference>
<evidence type="ECO:0000256" key="7">
    <source>
        <dbReference type="ARBA" id="ARBA00023014"/>
    </source>
</evidence>
<dbReference type="EMBL" id="CP005974">
    <property type="protein sequence ID" value="AJR09200.1"/>
    <property type="molecule type" value="Genomic_DNA"/>
</dbReference>
<comment type="cofactor">
    <cofactor evidence="1">
        <name>[4Fe-4S] cluster</name>
        <dbReference type="ChEBI" id="CHEBI:49883"/>
    </cofactor>
</comment>
<dbReference type="OrthoDB" id="9815116at2"/>
<dbReference type="Pfam" id="PF00142">
    <property type="entry name" value="Fer4_NifH"/>
    <property type="match status" value="1"/>
</dbReference>
<dbReference type="HOGENOM" id="CLU_059373_0_0_6"/>
<keyword evidence="4 8" id="KW-0547">Nucleotide-binding</keyword>
<dbReference type="PIRSF" id="PIRSF000363">
    <property type="entry name" value="Nitrogenase_iron"/>
    <property type="match status" value="1"/>
</dbReference>
<dbReference type="InterPro" id="IPR027417">
    <property type="entry name" value="P-loop_NTPase"/>
</dbReference>
<dbReference type="InterPro" id="IPR000392">
    <property type="entry name" value="NifH/frxC"/>
</dbReference>
<gene>
    <name evidence="9" type="ORF">H744_2c2544</name>
</gene>
<dbReference type="InterPro" id="IPR030655">
    <property type="entry name" value="NifH/chlL_CS"/>
</dbReference>
<dbReference type="KEGG" id="pgb:H744_2c2544"/>
<comment type="similarity">
    <text evidence="2 8">Belongs to the NifH/BchL/ChlL family.</text>
</comment>
<evidence type="ECO:0000313" key="10">
    <source>
        <dbReference type="Proteomes" id="UP000032303"/>
    </source>
</evidence>
<evidence type="ECO:0000256" key="4">
    <source>
        <dbReference type="ARBA" id="ARBA00022741"/>
    </source>
</evidence>
<dbReference type="PATRIC" id="fig|658445.3.peg.4565"/>
<keyword evidence="5 8" id="KW-0067">ATP-binding</keyword>
<evidence type="ECO:0000256" key="1">
    <source>
        <dbReference type="ARBA" id="ARBA00001966"/>
    </source>
</evidence>
<sequence>MLKLAIYGKGGIGKSTTSANLSVALAEMGYKVMQIGCDPKADSTKNLTGGVKIASVLSITKDKRIHEISIEDVVHEGYKGVYCVEAGGPEPGIGCAGRGVISVLEFLTKLDVYNKLGIDIVLYDVLGDVVCGGFAVPLRAGYAELVYEVTSGEMMAMYAANNIAKGIKRFAERGGKVRLGGLICNERNAFLEKENVSMLADRLGSRVVKFVPRDNIVQESEMVGKTVLEFAPESVHADVYRQLARTILDNQTYSIPTPMDDQAFESMLNAAR</sequence>
<evidence type="ECO:0000256" key="2">
    <source>
        <dbReference type="ARBA" id="ARBA00005504"/>
    </source>
</evidence>
<name>A0A0C5X1K7_9GAMM</name>
<accession>A0A0C5X1K7</accession>
<dbReference type="GO" id="GO:0051539">
    <property type="term" value="F:4 iron, 4 sulfur cluster binding"/>
    <property type="evidence" value="ECO:0007669"/>
    <property type="project" value="UniProtKB-KW"/>
</dbReference>
<dbReference type="PROSITE" id="PS00746">
    <property type="entry name" value="NIFH_FRXC_1"/>
    <property type="match status" value="1"/>
</dbReference>
<protein>
    <submittedName>
        <fullName evidence="9">NifH/frxC-family protein</fullName>
    </submittedName>
</protein>
<keyword evidence="3 8" id="KW-0479">Metal-binding</keyword>
<dbReference type="STRING" id="658445.H744_2c2544"/>
<keyword evidence="6 8" id="KW-0408">Iron</keyword>
<dbReference type="Proteomes" id="UP000032303">
    <property type="component" value="Chromosome 2"/>
</dbReference>
<keyword evidence="10" id="KW-1185">Reference proteome</keyword>
<keyword evidence="8" id="KW-0560">Oxidoreductase</keyword>
<dbReference type="PANTHER" id="PTHR42864:SF2">
    <property type="entry name" value="LIGHT-INDEPENDENT PROTOCHLOROPHYLLIDE REDUCTASE IRON-SULFUR ATP-BINDING PROTEIN"/>
    <property type="match status" value="1"/>
</dbReference>
<dbReference type="AlphaFoldDB" id="A0A0C5X1K7"/>
<organism evidence="9 10">
    <name type="scientific">Photobacterium gaetbulicola Gung47</name>
    <dbReference type="NCBI Taxonomy" id="658445"/>
    <lineage>
        <taxon>Bacteria</taxon>
        <taxon>Pseudomonadati</taxon>
        <taxon>Pseudomonadota</taxon>
        <taxon>Gammaproteobacteria</taxon>
        <taxon>Vibrionales</taxon>
        <taxon>Vibrionaceae</taxon>
        <taxon>Photobacterium</taxon>
    </lineage>
</organism>
<dbReference type="GO" id="GO:0016491">
    <property type="term" value="F:oxidoreductase activity"/>
    <property type="evidence" value="ECO:0007669"/>
    <property type="project" value="UniProtKB-KW"/>
</dbReference>
<dbReference type="PANTHER" id="PTHR42864">
    <property type="entry name" value="LIGHT-INDEPENDENT PROTOCHLOROPHYLLIDE REDUCTASE IRON-SULFUR ATP-BINDING PROTEIN"/>
    <property type="match status" value="1"/>
</dbReference>
<proteinExistence type="inferred from homology"/>
<evidence type="ECO:0000256" key="6">
    <source>
        <dbReference type="ARBA" id="ARBA00023004"/>
    </source>
</evidence>
<dbReference type="GO" id="GO:0005524">
    <property type="term" value="F:ATP binding"/>
    <property type="evidence" value="ECO:0007669"/>
    <property type="project" value="UniProtKB-KW"/>
</dbReference>
<evidence type="ECO:0000313" key="9">
    <source>
        <dbReference type="EMBL" id="AJR09200.1"/>
    </source>
</evidence>
<dbReference type="PRINTS" id="PR00091">
    <property type="entry name" value="NITROGNASEII"/>
</dbReference>
<dbReference type="Gene3D" id="3.40.50.300">
    <property type="entry name" value="P-loop containing nucleotide triphosphate hydrolases"/>
    <property type="match status" value="1"/>
</dbReference>
<evidence type="ECO:0000256" key="8">
    <source>
        <dbReference type="RuleBase" id="RU003688"/>
    </source>
</evidence>
<evidence type="ECO:0000256" key="3">
    <source>
        <dbReference type="ARBA" id="ARBA00022723"/>
    </source>
</evidence>
<dbReference type="CDD" id="cd02040">
    <property type="entry name" value="NifH"/>
    <property type="match status" value="1"/>
</dbReference>
<evidence type="ECO:0000256" key="5">
    <source>
        <dbReference type="ARBA" id="ARBA00022840"/>
    </source>
</evidence>
<keyword evidence="8" id="KW-0004">4Fe-4S</keyword>
<dbReference type="PROSITE" id="PS51026">
    <property type="entry name" value="NIFH_FRXC_3"/>
    <property type="match status" value="1"/>
</dbReference>
<dbReference type="SUPFAM" id="SSF52540">
    <property type="entry name" value="P-loop containing nucleoside triphosphate hydrolases"/>
    <property type="match status" value="1"/>
</dbReference>
<keyword evidence="7 8" id="KW-0411">Iron-sulfur</keyword>